<feature type="compositionally biased region" description="Basic and acidic residues" evidence="1">
    <location>
        <begin position="194"/>
        <end position="206"/>
    </location>
</feature>
<keyword evidence="2" id="KW-0812">Transmembrane</keyword>
<accession>J0CM66</accession>
<proteinExistence type="predicted"/>
<organism evidence="3 4">
    <name type="scientific">Rhizobium leguminosarum bv. trifolii WSM2297</name>
    <dbReference type="NCBI Taxonomy" id="754762"/>
    <lineage>
        <taxon>Bacteria</taxon>
        <taxon>Pseudomonadati</taxon>
        <taxon>Pseudomonadota</taxon>
        <taxon>Alphaproteobacteria</taxon>
        <taxon>Hyphomicrobiales</taxon>
        <taxon>Rhizobiaceae</taxon>
        <taxon>Rhizobium/Agrobacterium group</taxon>
        <taxon>Rhizobium</taxon>
    </lineage>
</organism>
<dbReference type="Gene3D" id="2.30.30.40">
    <property type="entry name" value="SH3 Domains"/>
    <property type="match status" value="1"/>
</dbReference>
<sequence length="229" mass="24429">MASAFGAPAAESKKSPLPLSTLTSGTDNVPKSRMPAEVAMARRRRPKKLPKITPAVFLAVLVLGGLGSLFGRTNPTTSPALNETSTVSAAPPTVEQQETLPVGPSVGPATLQSATSPTEMQTETPLPSRLVKGSKVALRDGPRKQFGILDRYDSGREVRGLDTEGAWSHIRDSLTLRDGWISTSFLSDQQQPQTERKDQASSERKPSIPPATPAIPDTLVVQRIIAESI</sequence>
<feature type="compositionally biased region" description="Polar residues" evidence="1">
    <location>
        <begin position="18"/>
        <end position="29"/>
    </location>
</feature>
<evidence type="ECO:0000313" key="4">
    <source>
        <dbReference type="Proteomes" id="UP000005732"/>
    </source>
</evidence>
<feature type="region of interest" description="Disordered" evidence="1">
    <location>
        <begin position="74"/>
        <end position="128"/>
    </location>
</feature>
<evidence type="ECO:0000256" key="1">
    <source>
        <dbReference type="SAM" id="MobiDB-lite"/>
    </source>
</evidence>
<dbReference type="Proteomes" id="UP000005732">
    <property type="component" value="Unassembled WGS sequence"/>
</dbReference>
<protein>
    <recommendedName>
        <fullName evidence="5">SH3 domain-containing protein</fullName>
    </recommendedName>
</protein>
<dbReference type="HOGENOM" id="CLU_1209013_0_0_5"/>
<evidence type="ECO:0008006" key="5">
    <source>
        <dbReference type="Google" id="ProtNLM"/>
    </source>
</evidence>
<keyword evidence="2" id="KW-1133">Transmembrane helix</keyword>
<evidence type="ECO:0000256" key="2">
    <source>
        <dbReference type="SAM" id="Phobius"/>
    </source>
</evidence>
<feature type="region of interest" description="Disordered" evidence="1">
    <location>
        <begin position="186"/>
        <end position="215"/>
    </location>
</feature>
<reference evidence="3 4" key="1">
    <citation type="submission" date="2012-02" db="EMBL/GenBank/DDBJ databases">
        <title>Improved High-Quality Draft Sequence of Rhizobium leguminosarum bv. trifolii WSM2297.</title>
        <authorList>
            <consortium name="US DOE Joint Genome Institute"/>
            <person name="Lucas S."/>
            <person name="Han J."/>
            <person name="Lapidus A."/>
            <person name="Cheng J.-F."/>
            <person name="Goodwin L."/>
            <person name="Pitluck S."/>
            <person name="Peters L."/>
            <person name="Ovchinnikova G."/>
            <person name="Zhang X."/>
            <person name="Detter J.C."/>
            <person name="Han C."/>
            <person name="Tapia R."/>
            <person name="Land M."/>
            <person name="Hauser L."/>
            <person name="Kyrpides N."/>
            <person name="Ivanova N."/>
            <person name="Pagani I."/>
            <person name="Brau L."/>
            <person name="Yates R."/>
            <person name="O'Hara G."/>
            <person name="Rui T."/>
            <person name="Howieson J."/>
            <person name="Reeve W."/>
            <person name="Woyke T."/>
        </authorList>
    </citation>
    <scope>NUCLEOTIDE SEQUENCE [LARGE SCALE GENOMIC DNA]</scope>
    <source>
        <strain evidence="3 4">WSM2297</strain>
    </source>
</reference>
<dbReference type="AlphaFoldDB" id="J0CM66"/>
<feature type="region of interest" description="Disordered" evidence="1">
    <location>
        <begin position="1"/>
        <end position="34"/>
    </location>
</feature>
<name>J0CM66_RHILT</name>
<feature type="compositionally biased region" description="Polar residues" evidence="1">
    <location>
        <begin position="110"/>
        <end position="125"/>
    </location>
</feature>
<feature type="transmembrane region" description="Helical" evidence="2">
    <location>
        <begin position="52"/>
        <end position="71"/>
    </location>
</feature>
<dbReference type="EMBL" id="JH719395">
    <property type="protein sequence ID" value="EJC80665.1"/>
    <property type="molecule type" value="Genomic_DNA"/>
</dbReference>
<feature type="compositionally biased region" description="Polar residues" evidence="1">
    <location>
        <begin position="74"/>
        <end position="99"/>
    </location>
</feature>
<evidence type="ECO:0000313" key="3">
    <source>
        <dbReference type="EMBL" id="EJC80665.1"/>
    </source>
</evidence>
<keyword evidence="2" id="KW-0472">Membrane</keyword>
<gene>
    <name evidence="3" type="ORF">Rleg4DRAFT_2300</name>
</gene>